<name>A0AAW0E2T3_9AGAR</name>
<reference evidence="3 4" key="1">
    <citation type="journal article" date="2024" name="J Genomics">
        <title>Draft genome sequencing and assembly of Favolaschia claudopus CIRM-BRFM 2984 isolated from oak limbs.</title>
        <authorList>
            <person name="Navarro D."/>
            <person name="Drula E."/>
            <person name="Chaduli D."/>
            <person name="Cazenave R."/>
            <person name="Ahrendt S."/>
            <person name="Wang J."/>
            <person name="Lipzen A."/>
            <person name="Daum C."/>
            <person name="Barry K."/>
            <person name="Grigoriev I.V."/>
            <person name="Favel A."/>
            <person name="Rosso M.N."/>
            <person name="Martin F."/>
        </authorList>
    </citation>
    <scope>NUCLEOTIDE SEQUENCE [LARGE SCALE GENOMIC DNA]</scope>
    <source>
        <strain evidence="3 4">CIRM-BRFM 2984</strain>
    </source>
</reference>
<feature type="region of interest" description="Disordered" evidence="1">
    <location>
        <begin position="115"/>
        <end position="134"/>
    </location>
</feature>
<protein>
    <submittedName>
        <fullName evidence="3">Uncharacterized protein</fullName>
    </submittedName>
</protein>
<dbReference type="EMBL" id="JAWWNJ010000003">
    <property type="protein sequence ID" value="KAK7059521.1"/>
    <property type="molecule type" value="Genomic_DNA"/>
</dbReference>
<keyword evidence="2" id="KW-0732">Signal</keyword>
<accession>A0AAW0E2T3</accession>
<feature type="signal peptide" evidence="2">
    <location>
        <begin position="1"/>
        <end position="22"/>
    </location>
</feature>
<comment type="caution">
    <text evidence="3">The sequence shown here is derived from an EMBL/GenBank/DDBJ whole genome shotgun (WGS) entry which is preliminary data.</text>
</comment>
<keyword evidence="4" id="KW-1185">Reference proteome</keyword>
<evidence type="ECO:0000256" key="2">
    <source>
        <dbReference type="SAM" id="SignalP"/>
    </source>
</evidence>
<evidence type="ECO:0000313" key="3">
    <source>
        <dbReference type="EMBL" id="KAK7059521.1"/>
    </source>
</evidence>
<feature type="compositionally biased region" description="Polar residues" evidence="1">
    <location>
        <begin position="116"/>
        <end position="128"/>
    </location>
</feature>
<dbReference type="Proteomes" id="UP001362999">
    <property type="component" value="Unassembled WGS sequence"/>
</dbReference>
<feature type="chain" id="PRO_5043866661" evidence="2">
    <location>
        <begin position="23"/>
        <end position="278"/>
    </location>
</feature>
<organism evidence="3 4">
    <name type="scientific">Favolaschia claudopus</name>
    <dbReference type="NCBI Taxonomy" id="2862362"/>
    <lineage>
        <taxon>Eukaryota</taxon>
        <taxon>Fungi</taxon>
        <taxon>Dikarya</taxon>
        <taxon>Basidiomycota</taxon>
        <taxon>Agaricomycotina</taxon>
        <taxon>Agaricomycetes</taxon>
        <taxon>Agaricomycetidae</taxon>
        <taxon>Agaricales</taxon>
        <taxon>Marasmiineae</taxon>
        <taxon>Mycenaceae</taxon>
        <taxon>Favolaschia</taxon>
    </lineage>
</organism>
<sequence length="278" mass="29789">MALLVFPCALVLFPTFLGEFRASSVRLVSCRVLSAKLGVLGALVVRTRIKSGNLVLPGERRYNISAEESKDTLPPYQNLESPPPYNGARHVEFTRPTNILTSGTPEVAGPLDQDICSASGTSTQPTQQRGREAGRQYELQLDTFPSHPMHRPHVAAAASSAVPGRITSSSSRTNGPVPRTKIVGLKSLIASSAELGCVENVQNVTAHLQGLALAALSGWRATTRPSCPIVHPIGRHGDYEPLLGRRDVSWLRASKNTAAMESAPKLLAGTEYFSLSVC</sequence>
<feature type="region of interest" description="Disordered" evidence="1">
    <location>
        <begin position="158"/>
        <end position="178"/>
    </location>
</feature>
<gene>
    <name evidence="3" type="ORF">R3P38DRAFT_2758940</name>
</gene>
<evidence type="ECO:0000313" key="4">
    <source>
        <dbReference type="Proteomes" id="UP001362999"/>
    </source>
</evidence>
<dbReference type="AlphaFoldDB" id="A0AAW0E2T3"/>
<evidence type="ECO:0000256" key="1">
    <source>
        <dbReference type="SAM" id="MobiDB-lite"/>
    </source>
</evidence>
<proteinExistence type="predicted"/>